<dbReference type="RefSeq" id="WP_260560961.1">
    <property type="nucleotide sequence ID" value="NZ_BAABEC010000174.1"/>
</dbReference>
<evidence type="ECO:0000313" key="3">
    <source>
        <dbReference type="Proteomes" id="UP001060261"/>
    </source>
</evidence>
<dbReference type="PANTHER" id="PTHR46112:SF3">
    <property type="entry name" value="AMINOPEPTIDASE YPDF"/>
    <property type="match status" value="1"/>
</dbReference>
<protein>
    <submittedName>
        <fullName evidence="2">M24 family metallopeptidase</fullName>
    </submittedName>
</protein>
<proteinExistence type="predicted"/>
<sequence>MTSPALTTDPLRRIQQALQSAPDLDGWLIYDFRGLNPHAATLLGLGEAFLTRRYFVWVPRTGRPALLHHRIEGGNWRRLLSGADVDFMPYSAHTELDARLAELVGGKTVAMEYSPQAAVPYVSYVDAGTMERVRGVGATVVTSADLLQGFLAWSEDDLAAHLRAVDVLMRAKDLAFEAIHQGLQVGTPVTELGVQAVITREIEAAGMVSGHPVNVSFGVNAADSHYEPGGELNATLQPGQCVLIDLWAQEPGRPFGDVTWVGHAGEPGEEYRQAWTAVAAARDAALMLLRERSASGTLEGWEVDCAARQIIDDAGLGEHFTHRLGHSLGVQIHGAGSNLDDLETHDTRKLLPGLSVTIEPGVYPAERGYGIRSEVDVLLTASGPRLTTPVQAAPFVLGQAGESWAAVRARGLGEPE</sequence>
<dbReference type="InterPro" id="IPR000994">
    <property type="entry name" value="Pept_M24"/>
</dbReference>
<feature type="domain" description="Peptidase M24" evidence="1">
    <location>
        <begin position="170"/>
        <end position="381"/>
    </location>
</feature>
<evidence type="ECO:0000259" key="1">
    <source>
        <dbReference type="Pfam" id="PF00557"/>
    </source>
</evidence>
<dbReference type="SUPFAM" id="SSF55920">
    <property type="entry name" value="Creatinase/aminopeptidase"/>
    <property type="match status" value="1"/>
</dbReference>
<keyword evidence="3" id="KW-1185">Reference proteome</keyword>
<dbReference type="PANTHER" id="PTHR46112">
    <property type="entry name" value="AMINOPEPTIDASE"/>
    <property type="match status" value="1"/>
</dbReference>
<dbReference type="InterPro" id="IPR050659">
    <property type="entry name" value="Peptidase_M24B"/>
</dbReference>
<gene>
    <name evidence="2" type="ORF">N0D28_03285</name>
</gene>
<evidence type="ECO:0000313" key="2">
    <source>
        <dbReference type="EMBL" id="UWX64699.1"/>
    </source>
</evidence>
<dbReference type="EMBL" id="CP104213">
    <property type="protein sequence ID" value="UWX64699.1"/>
    <property type="molecule type" value="Genomic_DNA"/>
</dbReference>
<dbReference type="Pfam" id="PF00557">
    <property type="entry name" value="Peptidase_M24"/>
    <property type="match status" value="1"/>
</dbReference>
<dbReference type="InterPro" id="IPR036005">
    <property type="entry name" value="Creatinase/aminopeptidase-like"/>
</dbReference>
<dbReference type="Gene3D" id="3.90.230.10">
    <property type="entry name" value="Creatinase/methionine aminopeptidase superfamily"/>
    <property type="match status" value="1"/>
</dbReference>
<name>A0ABY5YI05_9DEIO</name>
<dbReference type="Proteomes" id="UP001060261">
    <property type="component" value="Chromosome"/>
</dbReference>
<organism evidence="2 3">
    <name type="scientific">Deinococcus rubellus</name>
    <dbReference type="NCBI Taxonomy" id="1889240"/>
    <lineage>
        <taxon>Bacteria</taxon>
        <taxon>Thermotogati</taxon>
        <taxon>Deinococcota</taxon>
        <taxon>Deinococci</taxon>
        <taxon>Deinococcales</taxon>
        <taxon>Deinococcaceae</taxon>
        <taxon>Deinococcus</taxon>
    </lineage>
</organism>
<accession>A0ABY5YI05</accession>
<reference evidence="2" key="1">
    <citation type="submission" date="2022-09" db="EMBL/GenBank/DDBJ databases">
        <title>genome sequence of Deinococcus rubellus.</title>
        <authorList>
            <person name="Srinivasan S."/>
        </authorList>
    </citation>
    <scope>NUCLEOTIDE SEQUENCE</scope>
    <source>
        <strain evidence="2">Ant6</strain>
    </source>
</reference>